<evidence type="ECO:0000256" key="1">
    <source>
        <dbReference type="ARBA" id="ARBA00000553"/>
    </source>
</evidence>
<organism evidence="12 13">
    <name type="scientific">Conexibacter arvalis</name>
    <dbReference type="NCBI Taxonomy" id="912552"/>
    <lineage>
        <taxon>Bacteria</taxon>
        <taxon>Bacillati</taxon>
        <taxon>Actinomycetota</taxon>
        <taxon>Thermoleophilia</taxon>
        <taxon>Solirubrobacterales</taxon>
        <taxon>Conexibacteraceae</taxon>
        <taxon>Conexibacter</taxon>
    </lineage>
</organism>
<evidence type="ECO:0000256" key="9">
    <source>
        <dbReference type="ARBA" id="ARBA00048968"/>
    </source>
</evidence>
<comment type="caution">
    <text evidence="12">The sequence shown here is derived from an EMBL/GenBank/DDBJ whole genome shotgun (WGS) entry which is preliminary data.</text>
</comment>
<dbReference type="GO" id="GO:0016787">
    <property type="term" value="F:hydrolase activity"/>
    <property type="evidence" value="ECO:0007669"/>
    <property type="project" value="UniProtKB-KW"/>
</dbReference>
<dbReference type="PANTHER" id="PTHR30616:SF2">
    <property type="entry name" value="PURINE NUCLEOSIDE PHOSPHORYLASE LACC1"/>
    <property type="match status" value="1"/>
</dbReference>
<protein>
    <recommendedName>
        <fullName evidence="11">Purine nucleoside phosphorylase</fullName>
    </recommendedName>
</protein>
<evidence type="ECO:0000256" key="3">
    <source>
        <dbReference type="ARBA" id="ARBA00007353"/>
    </source>
</evidence>
<dbReference type="GO" id="GO:0005507">
    <property type="term" value="F:copper ion binding"/>
    <property type="evidence" value="ECO:0007669"/>
    <property type="project" value="TreeGrafter"/>
</dbReference>
<evidence type="ECO:0000256" key="5">
    <source>
        <dbReference type="ARBA" id="ARBA00022723"/>
    </source>
</evidence>
<keyword evidence="6" id="KW-0378">Hydrolase</keyword>
<dbReference type="NCBIfam" id="TIGR00726">
    <property type="entry name" value="peptidoglycan editing factor PgeF"/>
    <property type="match status" value="1"/>
</dbReference>
<keyword evidence="7" id="KW-0862">Zinc</keyword>
<dbReference type="InterPro" id="IPR003730">
    <property type="entry name" value="Cu_polyphenol_OxRdtase"/>
</dbReference>
<dbReference type="SUPFAM" id="SSF64438">
    <property type="entry name" value="CNF1/YfiH-like putative cysteine hydrolases"/>
    <property type="match status" value="1"/>
</dbReference>
<dbReference type="Pfam" id="PF02578">
    <property type="entry name" value="Cu-oxidase_4"/>
    <property type="match status" value="1"/>
</dbReference>
<keyword evidence="5" id="KW-0479">Metal-binding</keyword>
<comment type="similarity">
    <text evidence="3 11">Belongs to the purine nucleoside phosphorylase YfiH/LACC1 family.</text>
</comment>
<comment type="function">
    <text evidence="2">Purine nucleoside enzyme that catalyzes the phosphorolysis of adenosine and inosine nucleosides, yielding D-ribose 1-phosphate and the respective free bases, adenine and hypoxanthine. Also catalyzes the phosphorolysis of S-methyl-5'-thioadenosine into adenine and S-methyl-5-thio-alpha-D-ribose 1-phosphate. Also has adenosine deaminase activity.</text>
</comment>
<dbReference type="PANTHER" id="PTHR30616">
    <property type="entry name" value="UNCHARACTERIZED PROTEIN YFIH"/>
    <property type="match status" value="1"/>
</dbReference>
<evidence type="ECO:0000256" key="2">
    <source>
        <dbReference type="ARBA" id="ARBA00003215"/>
    </source>
</evidence>
<dbReference type="InterPro" id="IPR011324">
    <property type="entry name" value="Cytotoxic_necrot_fac-like_cat"/>
</dbReference>
<dbReference type="CDD" id="cd16833">
    <property type="entry name" value="YfiH"/>
    <property type="match status" value="1"/>
</dbReference>
<accession>A0A840IFS8</accession>
<dbReference type="EMBL" id="JACHNU010000004">
    <property type="protein sequence ID" value="MBB4663656.1"/>
    <property type="molecule type" value="Genomic_DNA"/>
</dbReference>
<evidence type="ECO:0000256" key="10">
    <source>
        <dbReference type="ARBA" id="ARBA00049893"/>
    </source>
</evidence>
<evidence type="ECO:0000256" key="4">
    <source>
        <dbReference type="ARBA" id="ARBA00022679"/>
    </source>
</evidence>
<proteinExistence type="inferred from homology"/>
<keyword evidence="13" id="KW-1185">Reference proteome</keyword>
<dbReference type="AlphaFoldDB" id="A0A840IFS8"/>
<gene>
    <name evidence="12" type="ORF">BDZ31_003251</name>
</gene>
<dbReference type="Gene3D" id="3.60.140.10">
    <property type="entry name" value="CNF1/YfiH-like putative cysteine hydrolases"/>
    <property type="match status" value="1"/>
</dbReference>
<evidence type="ECO:0000256" key="7">
    <source>
        <dbReference type="ARBA" id="ARBA00022833"/>
    </source>
</evidence>
<comment type="catalytic activity">
    <reaction evidence="10">
        <text>S-methyl-5'-thioadenosine + phosphate = 5-(methylsulfanyl)-alpha-D-ribose 1-phosphate + adenine</text>
        <dbReference type="Rhea" id="RHEA:11852"/>
        <dbReference type="ChEBI" id="CHEBI:16708"/>
        <dbReference type="ChEBI" id="CHEBI:17509"/>
        <dbReference type="ChEBI" id="CHEBI:43474"/>
        <dbReference type="ChEBI" id="CHEBI:58533"/>
        <dbReference type="EC" id="2.4.2.28"/>
    </reaction>
    <physiologicalReaction direction="left-to-right" evidence="10">
        <dbReference type="Rhea" id="RHEA:11853"/>
    </physiologicalReaction>
</comment>
<evidence type="ECO:0000313" key="12">
    <source>
        <dbReference type="EMBL" id="MBB4663656.1"/>
    </source>
</evidence>
<evidence type="ECO:0000313" key="13">
    <source>
        <dbReference type="Proteomes" id="UP000585272"/>
    </source>
</evidence>
<evidence type="ECO:0000256" key="8">
    <source>
        <dbReference type="ARBA" id="ARBA00047989"/>
    </source>
</evidence>
<reference evidence="12 13" key="1">
    <citation type="submission" date="2020-08" db="EMBL/GenBank/DDBJ databases">
        <title>Genomic Encyclopedia of Archaeal and Bacterial Type Strains, Phase II (KMG-II): from individual species to whole genera.</title>
        <authorList>
            <person name="Goeker M."/>
        </authorList>
    </citation>
    <scope>NUCLEOTIDE SEQUENCE [LARGE SCALE GENOMIC DNA]</scope>
    <source>
        <strain evidence="12 13">DSM 23288</strain>
    </source>
</reference>
<comment type="catalytic activity">
    <reaction evidence="9">
        <text>adenosine + phosphate = alpha-D-ribose 1-phosphate + adenine</text>
        <dbReference type="Rhea" id="RHEA:27642"/>
        <dbReference type="ChEBI" id="CHEBI:16335"/>
        <dbReference type="ChEBI" id="CHEBI:16708"/>
        <dbReference type="ChEBI" id="CHEBI:43474"/>
        <dbReference type="ChEBI" id="CHEBI:57720"/>
        <dbReference type="EC" id="2.4.2.1"/>
    </reaction>
    <physiologicalReaction direction="left-to-right" evidence="9">
        <dbReference type="Rhea" id="RHEA:27643"/>
    </physiologicalReaction>
</comment>
<dbReference type="RefSeq" id="WP_183343370.1">
    <property type="nucleotide sequence ID" value="NZ_JACHNU010000004.1"/>
</dbReference>
<sequence>MDLPASRTPALPAPFAWHGDHVGIELPGGAALFTTRRGGVSTGPYASLNLGRWTDDDPAAVDANRDRLAEAICLPRAAVAQGFQVHETTVRRVTVAPDPDADLEQADGQATALTDVAPLVLTADCLPVALIACGAVAMVHAGWRGLAGGILAEGVTALRELGADGQIAAAIGPGAGVCCYEVGDEVRAAFARHAASAFDGRNVDLKAIAARELRDAGVHEVHDAGLCTICSDPELFFSHRRDGGVTGRQAGVAWRA</sequence>
<name>A0A840IFS8_9ACTN</name>
<comment type="catalytic activity">
    <reaction evidence="8">
        <text>adenosine + H2O + H(+) = inosine + NH4(+)</text>
        <dbReference type="Rhea" id="RHEA:24408"/>
        <dbReference type="ChEBI" id="CHEBI:15377"/>
        <dbReference type="ChEBI" id="CHEBI:15378"/>
        <dbReference type="ChEBI" id="CHEBI:16335"/>
        <dbReference type="ChEBI" id="CHEBI:17596"/>
        <dbReference type="ChEBI" id="CHEBI:28938"/>
        <dbReference type="EC" id="3.5.4.4"/>
    </reaction>
    <physiologicalReaction direction="left-to-right" evidence="8">
        <dbReference type="Rhea" id="RHEA:24409"/>
    </physiologicalReaction>
</comment>
<dbReference type="GO" id="GO:0017061">
    <property type="term" value="F:S-methyl-5-thioadenosine phosphorylase activity"/>
    <property type="evidence" value="ECO:0007669"/>
    <property type="project" value="UniProtKB-EC"/>
</dbReference>
<dbReference type="Proteomes" id="UP000585272">
    <property type="component" value="Unassembled WGS sequence"/>
</dbReference>
<dbReference type="InterPro" id="IPR038371">
    <property type="entry name" value="Cu_polyphenol_OxRdtase_sf"/>
</dbReference>
<evidence type="ECO:0000256" key="11">
    <source>
        <dbReference type="RuleBase" id="RU361274"/>
    </source>
</evidence>
<comment type="catalytic activity">
    <reaction evidence="1">
        <text>inosine + phosphate = alpha-D-ribose 1-phosphate + hypoxanthine</text>
        <dbReference type="Rhea" id="RHEA:27646"/>
        <dbReference type="ChEBI" id="CHEBI:17368"/>
        <dbReference type="ChEBI" id="CHEBI:17596"/>
        <dbReference type="ChEBI" id="CHEBI:43474"/>
        <dbReference type="ChEBI" id="CHEBI:57720"/>
        <dbReference type="EC" id="2.4.2.1"/>
    </reaction>
    <physiologicalReaction direction="left-to-right" evidence="1">
        <dbReference type="Rhea" id="RHEA:27647"/>
    </physiologicalReaction>
</comment>
<keyword evidence="4" id="KW-0808">Transferase</keyword>
<evidence type="ECO:0000256" key="6">
    <source>
        <dbReference type="ARBA" id="ARBA00022801"/>
    </source>
</evidence>